<protein>
    <submittedName>
        <fullName evidence="1">Uncharacterized protein</fullName>
    </submittedName>
</protein>
<sequence length="103" mass="11922">MGYMLLARRLLSFDLKNPPKADIEMTYNVHFQRETKTNELGNENYHPLTLGLADGFMYFKDEGGSLVTYYDLSNDRIVEYVLKRFSIQLCPLLVGLLIVQKNV</sequence>
<dbReference type="EMBL" id="HBKP01011834">
    <property type="protein sequence ID" value="CAE2218872.1"/>
    <property type="molecule type" value="Transcribed_RNA"/>
</dbReference>
<name>A0A7S4MFH6_9EUKA</name>
<proteinExistence type="predicted"/>
<gene>
    <name evidence="1" type="ORF">VSP0166_LOCUS8281</name>
</gene>
<reference evidence="1" key="1">
    <citation type="submission" date="2021-01" db="EMBL/GenBank/DDBJ databases">
        <authorList>
            <person name="Corre E."/>
            <person name="Pelletier E."/>
            <person name="Niang G."/>
            <person name="Scheremetjew M."/>
            <person name="Finn R."/>
            <person name="Kale V."/>
            <person name="Holt S."/>
            <person name="Cochrane G."/>
            <person name="Meng A."/>
            <person name="Brown T."/>
            <person name="Cohen L."/>
        </authorList>
    </citation>
    <scope>NUCLEOTIDE SEQUENCE</scope>
    <source>
        <strain evidence="1">DIVA3 518/3/11/1/6</strain>
    </source>
</reference>
<dbReference type="AlphaFoldDB" id="A0A7S4MFH6"/>
<organism evidence="1">
    <name type="scientific">Vannella robusta</name>
    <dbReference type="NCBI Taxonomy" id="1487602"/>
    <lineage>
        <taxon>Eukaryota</taxon>
        <taxon>Amoebozoa</taxon>
        <taxon>Discosea</taxon>
        <taxon>Flabellinia</taxon>
        <taxon>Vannellidae</taxon>
        <taxon>Vannella</taxon>
    </lineage>
</organism>
<evidence type="ECO:0000313" key="1">
    <source>
        <dbReference type="EMBL" id="CAE2218872.1"/>
    </source>
</evidence>
<accession>A0A7S4MFH6</accession>